<evidence type="ECO:0000256" key="8">
    <source>
        <dbReference type="ARBA" id="ARBA00022723"/>
    </source>
</evidence>
<keyword evidence="14" id="KW-0585">Phenylalanine catabolism</keyword>
<dbReference type="FunFam" id="3.10.180.10:FF:000013">
    <property type="entry name" value="4-hydroxyphenylpyruvate dioxygenase"/>
    <property type="match status" value="1"/>
</dbReference>
<protein>
    <recommendedName>
        <fullName evidence="6">4-hydroxyphenylpyruvate dioxygenase</fullName>
        <ecNumber evidence="5">1.13.11.27</ecNumber>
    </recommendedName>
    <alternativeName>
        <fullName evidence="15">4-hydroxyphenylpyruvic acid oxidase</fullName>
    </alternativeName>
</protein>
<comment type="similarity">
    <text evidence="4">Belongs to the 4HPPD family.</text>
</comment>
<dbReference type="PANTHER" id="PTHR11959:SF1">
    <property type="entry name" value="4-HYDROXYPHENYLPYRUVATE DIOXYGENASE"/>
    <property type="match status" value="1"/>
</dbReference>
<dbReference type="CDD" id="cd08342">
    <property type="entry name" value="HPPD_N_like"/>
    <property type="match status" value="1"/>
</dbReference>
<dbReference type="EC" id="1.13.11.27" evidence="5"/>
<keyword evidence="20" id="KW-1185">Reference proteome</keyword>
<dbReference type="EMBL" id="JBDFQZ010000014">
    <property type="protein sequence ID" value="KAK9663898.1"/>
    <property type="molecule type" value="Genomic_DNA"/>
</dbReference>
<dbReference type="GO" id="GO:0006572">
    <property type="term" value="P:L-tyrosine catabolic process"/>
    <property type="evidence" value="ECO:0007669"/>
    <property type="project" value="UniProtKB-KW"/>
</dbReference>
<keyword evidence="7" id="KW-0963">Cytoplasm</keyword>
<dbReference type="InterPro" id="IPR005956">
    <property type="entry name" value="4OHPhenylPyrv_dOase"/>
</dbReference>
<dbReference type="NCBIfam" id="TIGR01263">
    <property type="entry name" value="4HPPD"/>
    <property type="match status" value="1"/>
</dbReference>
<dbReference type="GO" id="GO:0046872">
    <property type="term" value="F:metal ion binding"/>
    <property type="evidence" value="ECO:0007669"/>
    <property type="project" value="UniProtKB-KW"/>
</dbReference>
<feature type="domain" description="VOC" evidence="18">
    <location>
        <begin position="105"/>
        <end position="254"/>
    </location>
</feature>
<comment type="subcellular location">
    <subcellularLocation>
        <location evidence="2">Cytoplasm</location>
    </subcellularLocation>
</comment>
<dbReference type="Gene3D" id="3.10.180.10">
    <property type="entry name" value="2,3-Dihydroxybiphenyl 1,2-Dioxygenase, domain 1"/>
    <property type="match status" value="2"/>
</dbReference>
<evidence type="ECO:0000256" key="17">
    <source>
        <dbReference type="SAM" id="MobiDB-lite"/>
    </source>
</evidence>
<dbReference type="CDD" id="cd07250">
    <property type="entry name" value="HPPD_C_like"/>
    <property type="match status" value="1"/>
</dbReference>
<keyword evidence="8" id="KW-0479">Metal-binding</keyword>
<organism evidence="19 20">
    <name type="scientific">Saponaria officinalis</name>
    <name type="common">Common soapwort</name>
    <name type="synonym">Lychnis saponaria</name>
    <dbReference type="NCBI Taxonomy" id="3572"/>
    <lineage>
        <taxon>Eukaryota</taxon>
        <taxon>Viridiplantae</taxon>
        <taxon>Streptophyta</taxon>
        <taxon>Embryophyta</taxon>
        <taxon>Tracheophyta</taxon>
        <taxon>Spermatophyta</taxon>
        <taxon>Magnoliopsida</taxon>
        <taxon>eudicotyledons</taxon>
        <taxon>Gunneridae</taxon>
        <taxon>Pentapetalae</taxon>
        <taxon>Caryophyllales</taxon>
        <taxon>Caryophyllaceae</taxon>
        <taxon>Caryophylleae</taxon>
        <taxon>Saponaria</taxon>
    </lineage>
</organism>
<dbReference type="InterPro" id="IPR004360">
    <property type="entry name" value="Glyas_Fos-R_dOase_dom"/>
</dbReference>
<evidence type="ECO:0000256" key="12">
    <source>
        <dbReference type="ARBA" id="ARBA00023002"/>
    </source>
</evidence>
<keyword evidence="10" id="KW-0828">Tyrosine catabolism</keyword>
<evidence type="ECO:0000256" key="15">
    <source>
        <dbReference type="ARBA" id="ARBA00029786"/>
    </source>
</evidence>
<dbReference type="SUPFAM" id="SSF54593">
    <property type="entry name" value="Glyoxalase/Bleomycin resistance protein/Dihydroxybiphenyl dioxygenase"/>
    <property type="match status" value="1"/>
</dbReference>
<reference evidence="19" key="1">
    <citation type="submission" date="2024-03" db="EMBL/GenBank/DDBJ databases">
        <title>WGS assembly of Saponaria officinalis var. Norfolk2.</title>
        <authorList>
            <person name="Jenkins J."/>
            <person name="Shu S."/>
            <person name="Grimwood J."/>
            <person name="Barry K."/>
            <person name="Goodstein D."/>
            <person name="Schmutz J."/>
            <person name="Leebens-Mack J."/>
            <person name="Osbourn A."/>
        </authorList>
    </citation>
    <scope>NUCLEOTIDE SEQUENCE [LARGE SCALE GENOMIC DNA]</scope>
    <source>
        <strain evidence="19">JIC</strain>
    </source>
</reference>
<dbReference type="InterPro" id="IPR037523">
    <property type="entry name" value="VOC_core"/>
</dbReference>
<dbReference type="Proteomes" id="UP001443914">
    <property type="component" value="Unassembled WGS sequence"/>
</dbReference>
<dbReference type="PANTHER" id="PTHR11959">
    <property type="entry name" value="4-HYDROXYPHENYLPYRUVATE DIOXYGENASE"/>
    <property type="match status" value="1"/>
</dbReference>
<dbReference type="Pfam" id="PF00903">
    <property type="entry name" value="Glyoxalase"/>
    <property type="match status" value="1"/>
</dbReference>
<dbReference type="InterPro" id="IPR029068">
    <property type="entry name" value="Glyas_Bleomycin-R_OHBP_Dase"/>
</dbReference>
<evidence type="ECO:0000256" key="14">
    <source>
        <dbReference type="ARBA" id="ARBA00023232"/>
    </source>
</evidence>
<dbReference type="GO" id="GO:0005737">
    <property type="term" value="C:cytoplasm"/>
    <property type="evidence" value="ECO:0007669"/>
    <property type="project" value="UniProtKB-SubCell"/>
</dbReference>
<evidence type="ECO:0000256" key="4">
    <source>
        <dbReference type="ARBA" id="ARBA00005877"/>
    </source>
</evidence>
<keyword evidence="11" id="KW-0223">Dioxygenase</keyword>
<proteinExistence type="inferred from homology"/>
<evidence type="ECO:0000313" key="20">
    <source>
        <dbReference type="Proteomes" id="UP001443914"/>
    </source>
</evidence>
<name>A0AAW1GLQ0_SAPOF</name>
<comment type="pathway">
    <text evidence="16">Cofactor biosynthesis; prenylquinone biosynthesis.</text>
</comment>
<feature type="domain" description="VOC" evidence="18">
    <location>
        <begin position="284"/>
        <end position="444"/>
    </location>
</feature>
<evidence type="ECO:0000256" key="10">
    <source>
        <dbReference type="ARBA" id="ARBA00022878"/>
    </source>
</evidence>
<comment type="pathway">
    <text evidence="3">Amino-acid degradation; L-phenylalanine degradation; acetoacetate and fumarate from L-phenylalanine: step 3/6.</text>
</comment>
<comment type="cofactor">
    <cofactor evidence="1">
        <name>Fe cation</name>
        <dbReference type="ChEBI" id="CHEBI:24875"/>
    </cofactor>
</comment>
<dbReference type="FunFam" id="3.10.180.10:FF:000025">
    <property type="entry name" value="4-hydroxyphenylpyruvate dioxygenase"/>
    <property type="match status" value="1"/>
</dbReference>
<evidence type="ECO:0000256" key="7">
    <source>
        <dbReference type="ARBA" id="ARBA00022490"/>
    </source>
</evidence>
<evidence type="ECO:0000256" key="5">
    <source>
        <dbReference type="ARBA" id="ARBA00013222"/>
    </source>
</evidence>
<dbReference type="GO" id="GO:0003868">
    <property type="term" value="F:4-hydroxyphenylpyruvate dioxygenase activity"/>
    <property type="evidence" value="ECO:0007669"/>
    <property type="project" value="UniProtKB-EC"/>
</dbReference>
<evidence type="ECO:0000313" key="19">
    <source>
        <dbReference type="EMBL" id="KAK9663898.1"/>
    </source>
</evidence>
<evidence type="ECO:0000256" key="16">
    <source>
        <dbReference type="ARBA" id="ARBA00060694"/>
    </source>
</evidence>
<sequence length="510" mass="55992">MIKFPPHTLSNTRINFTNVPKFSTINLLYNHPCFPSNFLTFSNFTPHTFSLRTSPSPPPQIMSPAAQPAQSPPTTASEESAEFKLVGYSNFVRVNPLSDRFPVKRFHHIEFYAGDATNVSRRFSWGLGMPIVAKSDLSTGNSVHCSYLLRSGELNFLFTSGYSPAMADGGSAAMPSFSSTAFNHFVVSHGLGVRAVAVEVGDADAAFSISVAHGATPVSHPRRLQRRRHGGVGGVVVISEVKLYGDVVLRYVSYDDDNEGVFLPGFEPMDEKSSFPGLDFGIRRLDHAVGNVPDLGTAVEYVKKFTGFHEFAEFTAEDVGTSESGLNSVVLANNDETVLIPMNEPVYGTKRKSQIQTYLEHNEGAGLQHLALKSEDIFRTLREMRKRSGLGGFEFMPSPPPTYYRNLKNRVGDVLSDEQIKECEELGILVDRDDQGTLLQIFTKPIGDRPTMFIEIIQRVGCMMEDSDGKLYQKGGCGGFGKGNFSELFKSIEEYEKTLGSKSVASTAAA</sequence>
<evidence type="ECO:0000256" key="3">
    <source>
        <dbReference type="ARBA" id="ARBA00005162"/>
    </source>
</evidence>
<evidence type="ECO:0000256" key="1">
    <source>
        <dbReference type="ARBA" id="ARBA00001962"/>
    </source>
</evidence>
<dbReference type="InterPro" id="IPR041735">
    <property type="entry name" value="4OHPhenylPyrv_dOase_C"/>
</dbReference>
<keyword evidence="9" id="KW-0677">Repeat</keyword>
<feature type="compositionally biased region" description="Low complexity" evidence="17">
    <location>
        <begin position="62"/>
        <end position="77"/>
    </location>
</feature>
<dbReference type="GO" id="GO:0006559">
    <property type="term" value="P:L-phenylalanine catabolic process"/>
    <property type="evidence" value="ECO:0007669"/>
    <property type="project" value="UniProtKB-KW"/>
</dbReference>
<keyword evidence="12" id="KW-0560">Oxidoreductase</keyword>
<dbReference type="PROSITE" id="PS51819">
    <property type="entry name" value="VOC"/>
    <property type="match status" value="2"/>
</dbReference>
<evidence type="ECO:0000256" key="11">
    <source>
        <dbReference type="ARBA" id="ARBA00022964"/>
    </source>
</evidence>
<gene>
    <name evidence="19" type="ORF">RND81_14G005000</name>
</gene>
<keyword evidence="13" id="KW-0408">Iron</keyword>
<evidence type="ECO:0000256" key="9">
    <source>
        <dbReference type="ARBA" id="ARBA00022737"/>
    </source>
</evidence>
<feature type="region of interest" description="Disordered" evidence="17">
    <location>
        <begin position="51"/>
        <end position="77"/>
    </location>
</feature>
<accession>A0AAW1GLQ0</accession>
<evidence type="ECO:0000256" key="6">
    <source>
        <dbReference type="ARBA" id="ARBA00018452"/>
    </source>
</evidence>
<evidence type="ECO:0000256" key="2">
    <source>
        <dbReference type="ARBA" id="ARBA00004496"/>
    </source>
</evidence>
<comment type="caution">
    <text evidence="19">The sequence shown here is derived from an EMBL/GenBank/DDBJ whole genome shotgun (WGS) entry which is preliminary data.</text>
</comment>
<evidence type="ECO:0000259" key="18">
    <source>
        <dbReference type="PROSITE" id="PS51819"/>
    </source>
</evidence>
<dbReference type="AlphaFoldDB" id="A0AAW1GLQ0"/>
<dbReference type="InterPro" id="IPR041736">
    <property type="entry name" value="4OHPhenylPyrv_dOase_N"/>
</dbReference>
<evidence type="ECO:0000256" key="13">
    <source>
        <dbReference type="ARBA" id="ARBA00023004"/>
    </source>
</evidence>